<evidence type="ECO:0000313" key="2">
    <source>
        <dbReference type="EMBL" id="GIE10220.1"/>
    </source>
</evidence>
<name>A0A919IXE8_9ACTN</name>
<sequence length="213" mass="23138">MVADERRDSASVLIGLIIERGRASVGAVSTPVPLPPSDDERERAAELLQRACGDGRLTLEEFSVRVGAVWAANSGQELELATSGLAITPIVGSAQTIDSVTTIFSESKRRGRWRLRSSRLWLRTFFGQTTLDLREVLTSEPTIEIGGLCLFGQVTVIVPEGVEVDLSGAVVFANHDLRLAPVPRVPGTPEIRVDIATWFGQVHVRSKRSLPSQ</sequence>
<comment type="caution">
    <text evidence="2">The sequence shown here is derived from an EMBL/GenBank/DDBJ whole genome shotgun (WGS) entry which is preliminary data.</text>
</comment>
<evidence type="ECO:0000259" key="1">
    <source>
        <dbReference type="Pfam" id="PF08044"/>
    </source>
</evidence>
<dbReference type="PANTHER" id="PTHR40763:SF4">
    <property type="entry name" value="DUF1707 DOMAIN-CONTAINING PROTEIN"/>
    <property type="match status" value="1"/>
</dbReference>
<dbReference type="EMBL" id="BOMM01000014">
    <property type="protein sequence ID" value="GIE10220.1"/>
    <property type="molecule type" value="Genomic_DNA"/>
</dbReference>
<organism evidence="2 3">
    <name type="scientific">Paractinoplanes ferrugineus</name>
    <dbReference type="NCBI Taxonomy" id="113564"/>
    <lineage>
        <taxon>Bacteria</taxon>
        <taxon>Bacillati</taxon>
        <taxon>Actinomycetota</taxon>
        <taxon>Actinomycetes</taxon>
        <taxon>Micromonosporales</taxon>
        <taxon>Micromonosporaceae</taxon>
        <taxon>Paractinoplanes</taxon>
    </lineage>
</organism>
<dbReference type="PANTHER" id="PTHR40763">
    <property type="entry name" value="MEMBRANE PROTEIN-RELATED"/>
    <property type="match status" value="1"/>
</dbReference>
<gene>
    <name evidence="2" type="ORF">Afe05nite_20600</name>
</gene>
<dbReference type="Proteomes" id="UP000598174">
    <property type="component" value="Unassembled WGS sequence"/>
</dbReference>
<dbReference type="AlphaFoldDB" id="A0A919IXE8"/>
<evidence type="ECO:0000313" key="3">
    <source>
        <dbReference type="Proteomes" id="UP000598174"/>
    </source>
</evidence>
<feature type="domain" description="DUF1707" evidence="1">
    <location>
        <begin position="37"/>
        <end position="85"/>
    </location>
</feature>
<keyword evidence="3" id="KW-1185">Reference proteome</keyword>
<proteinExistence type="predicted"/>
<protein>
    <recommendedName>
        <fullName evidence="1">DUF1707 domain-containing protein</fullName>
    </recommendedName>
</protein>
<dbReference type="Pfam" id="PF08044">
    <property type="entry name" value="DUF1707"/>
    <property type="match status" value="1"/>
</dbReference>
<reference evidence="2" key="1">
    <citation type="submission" date="2021-01" db="EMBL/GenBank/DDBJ databases">
        <title>Whole genome shotgun sequence of Actinoplanes ferrugineus NBRC 15555.</title>
        <authorList>
            <person name="Komaki H."/>
            <person name="Tamura T."/>
        </authorList>
    </citation>
    <scope>NUCLEOTIDE SEQUENCE</scope>
    <source>
        <strain evidence="2">NBRC 15555</strain>
    </source>
</reference>
<dbReference type="InterPro" id="IPR012551">
    <property type="entry name" value="DUF1707_SHOCT-like"/>
</dbReference>
<accession>A0A919IXE8</accession>